<protein>
    <recommendedName>
        <fullName evidence="6">Ribosomal protein S11</fullName>
    </recommendedName>
</protein>
<evidence type="ECO:0000256" key="3">
    <source>
        <dbReference type="ARBA" id="ARBA00023274"/>
    </source>
</evidence>
<name>A0AAV2TGF9_CALDB</name>
<dbReference type="Gene3D" id="3.30.420.80">
    <property type="entry name" value="Ribosomal protein S11"/>
    <property type="match status" value="1"/>
</dbReference>
<dbReference type="HAMAP" id="MF_01310">
    <property type="entry name" value="Ribosomal_uS11"/>
    <property type="match status" value="1"/>
</dbReference>
<dbReference type="EMBL" id="CAXLJL010000268">
    <property type="protein sequence ID" value="CAL5135760.1"/>
    <property type="molecule type" value="Genomic_DNA"/>
</dbReference>
<dbReference type="GO" id="GO:1990904">
    <property type="term" value="C:ribonucleoprotein complex"/>
    <property type="evidence" value="ECO:0007669"/>
    <property type="project" value="UniProtKB-KW"/>
</dbReference>
<dbReference type="InterPro" id="IPR001971">
    <property type="entry name" value="Ribosomal_uS11"/>
</dbReference>
<evidence type="ECO:0000256" key="1">
    <source>
        <dbReference type="ARBA" id="ARBA00006194"/>
    </source>
</evidence>
<accession>A0AAV2TGF9</accession>
<comment type="similarity">
    <text evidence="1">Belongs to the universal ribosomal protein uS11 family.</text>
</comment>
<dbReference type="AlphaFoldDB" id="A0AAV2TGF9"/>
<gene>
    <name evidence="4" type="ORF">CDAUBV1_LOCUS9876</name>
</gene>
<comment type="caution">
    <text evidence="4">The sequence shown here is derived from an EMBL/GenBank/DDBJ whole genome shotgun (WGS) entry which is preliminary data.</text>
</comment>
<dbReference type="SUPFAM" id="SSF53137">
    <property type="entry name" value="Translational machinery components"/>
    <property type="match status" value="1"/>
</dbReference>
<dbReference type="Pfam" id="PF00411">
    <property type="entry name" value="Ribosomal_S11"/>
    <property type="match status" value="1"/>
</dbReference>
<dbReference type="InterPro" id="IPR036967">
    <property type="entry name" value="Ribosomal_uS11_sf"/>
</dbReference>
<dbReference type="GO" id="GO:0006412">
    <property type="term" value="P:translation"/>
    <property type="evidence" value="ECO:0007669"/>
    <property type="project" value="InterPro"/>
</dbReference>
<keyword evidence="3" id="KW-0687">Ribonucleoprotein</keyword>
<evidence type="ECO:0000256" key="2">
    <source>
        <dbReference type="ARBA" id="ARBA00022980"/>
    </source>
</evidence>
<reference evidence="4" key="1">
    <citation type="submission" date="2024-06" db="EMBL/GenBank/DDBJ databases">
        <authorList>
            <person name="Liu X."/>
            <person name="Lenzi L."/>
            <person name="Haldenby T S."/>
            <person name="Uol C."/>
        </authorList>
    </citation>
    <scope>NUCLEOTIDE SEQUENCE</scope>
</reference>
<evidence type="ECO:0000313" key="4">
    <source>
        <dbReference type="EMBL" id="CAL5135760.1"/>
    </source>
</evidence>
<proteinExistence type="inferred from homology"/>
<dbReference type="Proteomes" id="UP001497525">
    <property type="component" value="Unassembled WGS sequence"/>
</dbReference>
<dbReference type="GO" id="GO:0003735">
    <property type="term" value="F:structural constituent of ribosome"/>
    <property type="evidence" value="ECO:0007669"/>
    <property type="project" value="InterPro"/>
</dbReference>
<keyword evidence="2" id="KW-0689">Ribosomal protein</keyword>
<evidence type="ECO:0008006" key="6">
    <source>
        <dbReference type="Google" id="ProtNLM"/>
    </source>
</evidence>
<evidence type="ECO:0000313" key="5">
    <source>
        <dbReference type="Proteomes" id="UP001497525"/>
    </source>
</evidence>
<sequence>MVVTDYSRPRSVVRFPLRIGVSNGFRCCGTLRLLSKRYQSSDLLPPTGPSAPAPLTEVAEKVDAPKILGHSIVTEECLSSIVGDRAYYELPILHISAKRNNIFATLSDCNGRILTRSSCSSEGFHNARKKTTVAAQTLGISIGLKAQKLGISSVRVKMRGLGANRISTLSGANLSGLQLVSLTDDTSVHYGHGKRPRKLPRK</sequence>
<dbReference type="PANTHER" id="PTHR11759">
    <property type="entry name" value="40S RIBOSOMAL PROTEIN S14/30S RIBOSOMAL PROTEIN S11"/>
    <property type="match status" value="1"/>
</dbReference>
<dbReference type="GO" id="GO:0005840">
    <property type="term" value="C:ribosome"/>
    <property type="evidence" value="ECO:0007669"/>
    <property type="project" value="UniProtKB-KW"/>
</dbReference>
<organism evidence="4 5">
    <name type="scientific">Calicophoron daubneyi</name>
    <name type="common">Rumen fluke</name>
    <name type="synonym">Paramphistomum daubneyi</name>
    <dbReference type="NCBI Taxonomy" id="300641"/>
    <lineage>
        <taxon>Eukaryota</taxon>
        <taxon>Metazoa</taxon>
        <taxon>Spiralia</taxon>
        <taxon>Lophotrochozoa</taxon>
        <taxon>Platyhelminthes</taxon>
        <taxon>Trematoda</taxon>
        <taxon>Digenea</taxon>
        <taxon>Plagiorchiida</taxon>
        <taxon>Pronocephalata</taxon>
        <taxon>Paramphistomoidea</taxon>
        <taxon>Paramphistomidae</taxon>
        <taxon>Calicophoron</taxon>
    </lineage>
</organism>